<evidence type="ECO:0000313" key="2">
    <source>
        <dbReference type="Proteomes" id="UP000078486"/>
    </source>
</evidence>
<comment type="caution">
    <text evidence="1">The sequence shown here is derived from an EMBL/GenBank/DDBJ whole genome shotgun (WGS) entry which is preliminary data.</text>
</comment>
<evidence type="ECO:0000313" key="1">
    <source>
        <dbReference type="EMBL" id="OAM91026.1"/>
    </source>
</evidence>
<reference evidence="1 2" key="1">
    <citation type="submission" date="2016-01" db="EMBL/GenBank/DDBJ databases">
        <title>High potential of lignocellulose degradation of a new Verrucomicrobia species.</title>
        <authorList>
            <person name="Wang Y."/>
            <person name="Shi Y."/>
            <person name="Qiu Z."/>
            <person name="Liu S."/>
            <person name="Yang H."/>
        </authorList>
    </citation>
    <scope>NUCLEOTIDE SEQUENCE [LARGE SCALE GENOMIC DNA]</scope>
    <source>
        <strain evidence="1 2">TSB47</strain>
    </source>
</reference>
<sequence length="82" mass="9101">MLLLSVFCATRTRHAQSGKAGNAAPRDTRETKVTLNCISFLGKLIHGCTCLPKQKEIVASQGLLIVHPFGRLWAPHRPYNIF</sequence>
<keyword evidence="2" id="KW-1185">Reference proteome</keyword>
<dbReference type="Proteomes" id="UP000078486">
    <property type="component" value="Unassembled WGS sequence"/>
</dbReference>
<name>A0A178IPK5_9BACT</name>
<organism evidence="1 2">
    <name type="scientific">Termitidicoccus mucosus</name>
    <dbReference type="NCBI Taxonomy" id="1184151"/>
    <lineage>
        <taxon>Bacteria</taxon>
        <taxon>Pseudomonadati</taxon>
        <taxon>Verrucomicrobiota</taxon>
        <taxon>Opitutia</taxon>
        <taxon>Opitutales</taxon>
        <taxon>Opitutaceae</taxon>
        <taxon>Termitidicoccus</taxon>
    </lineage>
</organism>
<proteinExistence type="predicted"/>
<dbReference type="AlphaFoldDB" id="A0A178IPK5"/>
<accession>A0A178IPK5</accession>
<dbReference type="STRING" id="1184151.AW736_05165"/>
<dbReference type="EMBL" id="LRRQ01000042">
    <property type="protein sequence ID" value="OAM91026.1"/>
    <property type="molecule type" value="Genomic_DNA"/>
</dbReference>
<dbReference type="RefSeq" id="WP_068769153.1">
    <property type="nucleotide sequence ID" value="NZ_CP109796.1"/>
</dbReference>
<protein>
    <submittedName>
        <fullName evidence="1">Uncharacterized protein</fullName>
    </submittedName>
</protein>
<gene>
    <name evidence="1" type="ORF">AW736_05165</name>
</gene>